<dbReference type="STRING" id="105231.A0A1Y1HVF0"/>
<keyword evidence="5" id="KW-1185">Reference proteome</keyword>
<dbReference type="AlphaFoldDB" id="A0A1Y1HVF0"/>
<proteinExistence type="predicted"/>
<organism evidence="4 5">
    <name type="scientific">Klebsormidium nitens</name>
    <name type="common">Green alga</name>
    <name type="synonym">Ulothrix nitens</name>
    <dbReference type="NCBI Taxonomy" id="105231"/>
    <lineage>
        <taxon>Eukaryota</taxon>
        <taxon>Viridiplantae</taxon>
        <taxon>Streptophyta</taxon>
        <taxon>Klebsormidiophyceae</taxon>
        <taxon>Klebsormidiales</taxon>
        <taxon>Klebsormidiaceae</taxon>
        <taxon>Klebsormidium</taxon>
    </lineage>
</organism>
<protein>
    <recommendedName>
        <fullName evidence="6">Glycosyl hydrolase family 13 catalytic domain-containing protein</fullName>
    </recommendedName>
</protein>
<dbReference type="SUPFAM" id="SSF51011">
    <property type="entry name" value="Glycosyl hydrolase domain"/>
    <property type="match status" value="1"/>
</dbReference>
<dbReference type="Gene3D" id="2.60.40.1180">
    <property type="entry name" value="Golgi alpha-mannosidase II"/>
    <property type="match status" value="1"/>
</dbReference>
<evidence type="ECO:0000256" key="2">
    <source>
        <dbReference type="ARBA" id="ARBA00022723"/>
    </source>
</evidence>
<reference evidence="4 5" key="1">
    <citation type="journal article" date="2014" name="Nat. Commun.">
        <title>Klebsormidium flaccidum genome reveals primary factors for plant terrestrial adaptation.</title>
        <authorList>
            <person name="Hori K."/>
            <person name="Maruyama F."/>
            <person name="Fujisawa T."/>
            <person name="Togashi T."/>
            <person name="Yamamoto N."/>
            <person name="Seo M."/>
            <person name="Sato S."/>
            <person name="Yamada T."/>
            <person name="Mori H."/>
            <person name="Tajima N."/>
            <person name="Moriyama T."/>
            <person name="Ikeuchi M."/>
            <person name="Watanabe M."/>
            <person name="Wada H."/>
            <person name="Kobayashi K."/>
            <person name="Saito M."/>
            <person name="Masuda T."/>
            <person name="Sasaki-Sekimoto Y."/>
            <person name="Mashiguchi K."/>
            <person name="Awai K."/>
            <person name="Shimojima M."/>
            <person name="Masuda S."/>
            <person name="Iwai M."/>
            <person name="Nobusawa T."/>
            <person name="Narise T."/>
            <person name="Kondo S."/>
            <person name="Saito H."/>
            <person name="Sato R."/>
            <person name="Murakawa M."/>
            <person name="Ihara Y."/>
            <person name="Oshima-Yamada Y."/>
            <person name="Ohtaka K."/>
            <person name="Satoh M."/>
            <person name="Sonobe K."/>
            <person name="Ishii M."/>
            <person name="Ohtani R."/>
            <person name="Kanamori-Sato M."/>
            <person name="Honoki R."/>
            <person name="Miyazaki D."/>
            <person name="Mochizuki H."/>
            <person name="Umetsu J."/>
            <person name="Higashi K."/>
            <person name="Shibata D."/>
            <person name="Kamiya Y."/>
            <person name="Sato N."/>
            <person name="Nakamura Y."/>
            <person name="Tabata S."/>
            <person name="Ida S."/>
            <person name="Kurokawa K."/>
            <person name="Ohta H."/>
        </authorList>
    </citation>
    <scope>NUCLEOTIDE SEQUENCE [LARGE SCALE GENOMIC DNA]</scope>
    <source>
        <strain evidence="4 5">NIES-2285</strain>
    </source>
</reference>
<evidence type="ECO:0000313" key="4">
    <source>
        <dbReference type="EMBL" id="GAQ80506.1"/>
    </source>
</evidence>
<dbReference type="PANTHER" id="PTHR10357">
    <property type="entry name" value="ALPHA-AMYLASE FAMILY MEMBER"/>
    <property type="match status" value="1"/>
</dbReference>
<dbReference type="Gene3D" id="3.20.20.80">
    <property type="entry name" value="Glycosidases"/>
    <property type="match status" value="1"/>
</dbReference>
<keyword evidence="3" id="KW-0732">Signal</keyword>
<comment type="cofactor">
    <cofactor evidence="1">
        <name>Ca(2+)</name>
        <dbReference type="ChEBI" id="CHEBI:29108"/>
    </cofactor>
</comment>
<accession>A0A1Y1HVF0</accession>
<name>A0A1Y1HVF0_KLENI</name>
<evidence type="ECO:0000256" key="3">
    <source>
        <dbReference type="ARBA" id="ARBA00022729"/>
    </source>
</evidence>
<gene>
    <name evidence="4" type="ORF">KFL_000550355</name>
</gene>
<evidence type="ECO:0008006" key="6">
    <source>
        <dbReference type="Google" id="ProtNLM"/>
    </source>
</evidence>
<dbReference type="OrthoDB" id="204980at2759"/>
<sequence length="218" mass="24745">MSRLGERFWQYKTAFADGDALGTFLDNHDQDRFFQYVPGGDLQLAKSALTYLLLSQGIPIGTLLPLHTSLSLFWFFFALTGTNDQSRNRKPLWWIGFDTSAPLYKFIAFVNKIRGTYRVWRYPQKEGWSGDDLYVFTRGPVLVALTNRRAPNPQTLPGTSHNFRPGERVCNLFFPSADCETVGADGTLRIVLLNGEQKIFVPKRTLRTVGLDERVSDG</sequence>
<evidence type="ECO:0000313" key="5">
    <source>
        <dbReference type="Proteomes" id="UP000054558"/>
    </source>
</evidence>
<dbReference type="Proteomes" id="UP000054558">
    <property type="component" value="Unassembled WGS sequence"/>
</dbReference>
<dbReference type="PANTHER" id="PTHR10357:SF215">
    <property type="entry name" value="ALPHA-AMYLASE 1"/>
    <property type="match status" value="1"/>
</dbReference>
<dbReference type="GO" id="GO:0046872">
    <property type="term" value="F:metal ion binding"/>
    <property type="evidence" value="ECO:0007669"/>
    <property type="project" value="UniProtKB-KW"/>
</dbReference>
<evidence type="ECO:0000256" key="1">
    <source>
        <dbReference type="ARBA" id="ARBA00001913"/>
    </source>
</evidence>
<dbReference type="InterPro" id="IPR017853">
    <property type="entry name" value="GH"/>
</dbReference>
<keyword evidence="2" id="KW-0479">Metal-binding</keyword>
<dbReference type="SUPFAM" id="SSF51445">
    <property type="entry name" value="(Trans)glycosidases"/>
    <property type="match status" value="1"/>
</dbReference>
<dbReference type="EMBL" id="DF237004">
    <property type="protein sequence ID" value="GAQ80506.1"/>
    <property type="molecule type" value="Genomic_DNA"/>
</dbReference>
<dbReference type="InterPro" id="IPR013780">
    <property type="entry name" value="Glyco_hydro_b"/>
</dbReference>